<dbReference type="GO" id="GO:0005737">
    <property type="term" value="C:cytoplasm"/>
    <property type="evidence" value="ECO:0007669"/>
    <property type="project" value="UniProtKB-SubCell"/>
</dbReference>
<dbReference type="InterPro" id="IPR012134">
    <property type="entry name" value="Glu-5-SA_DH"/>
</dbReference>
<accession>A0A5C6U9V7</accession>
<keyword evidence="2 7" id="KW-0028">Amino-acid biosynthesis</keyword>
<comment type="similarity">
    <text evidence="7">Belongs to the gamma-glutamyl phosphate reductase family.</text>
</comment>
<keyword evidence="3 7" id="KW-0641">Proline biosynthesis</keyword>
<dbReference type="GO" id="GO:0055129">
    <property type="term" value="P:L-proline biosynthetic process"/>
    <property type="evidence" value="ECO:0007669"/>
    <property type="project" value="UniProtKB-UniRule"/>
</dbReference>
<dbReference type="GO" id="GO:0050661">
    <property type="term" value="F:NADP binding"/>
    <property type="evidence" value="ECO:0007669"/>
    <property type="project" value="InterPro"/>
</dbReference>
<dbReference type="UniPathway" id="UPA00098">
    <property type="reaction ID" value="UER00360"/>
</dbReference>
<comment type="function">
    <text evidence="7">Catalyzes the NADPH-dependent reduction of L-glutamate 5-phosphate into L-glutamate 5-semialdehyde and phosphate. The product spontaneously undergoes cyclization to form 1-pyrroline-5-carboxylate.</text>
</comment>
<sequence length="420" mass="44300">MNDTTLDPAAHIAELGKRARSAARQLIGATTEAKNLALTEAAKGLRGATARLIAANEKDVAGVRGKKPDSFIDRLMLDEPRIAAMADALDEIARLPDPVGRRLATFDRPNGLKIERVAVPIGVIGMIYESRPNVGADASALCLKSGNAIILRGGSESRHSTREIVACMQAGLKAAGLPEDAVQTVGTTSREAVAELLRAVDYVDLVIPRGGRGLVELVRDQAKVPTLLHLDGNCHSYIHADADLAKSVAIIRNAKLRRTGVCGATESIVVDRAVAAKAIPMLADAMPDCELRGDAEAVAIDDRVKPAEPADFDTEFLDAIASVKVVDDLAAGIEYVSLHSSGHTDAILTENEDAANRFLTAIDSAVVMHNASTQFSDGGEFGMGAEIGIATGKMHARGPVGLEQLTSFKYLVHGDGQTRP</sequence>
<dbReference type="NCBIfam" id="NF001221">
    <property type="entry name" value="PRK00197.1"/>
    <property type="match status" value="1"/>
</dbReference>
<dbReference type="InterPro" id="IPR015590">
    <property type="entry name" value="Aldehyde_DH_dom"/>
</dbReference>
<comment type="caution">
    <text evidence="9">The sequence shown here is derived from an EMBL/GenBank/DDBJ whole genome shotgun (WGS) entry which is preliminary data.</text>
</comment>
<evidence type="ECO:0000256" key="1">
    <source>
        <dbReference type="ARBA" id="ARBA00004985"/>
    </source>
</evidence>
<organism evidence="9 10">
    <name type="scientific">Flavisphingopyxis soli</name>
    <dbReference type="NCBI Taxonomy" id="2601267"/>
    <lineage>
        <taxon>Bacteria</taxon>
        <taxon>Pseudomonadati</taxon>
        <taxon>Pseudomonadota</taxon>
        <taxon>Alphaproteobacteria</taxon>
        <taxon>Sphingomonadales</taxon>
        <taxon>Sphingopyxidaceae</taxon>
        <taxon>Flavisphingopyxis</taxon>
    </lineage>
</organism>
<evidence type="ECO:0000256" key="4">
    <source>
        <dbReference type="ARBA" id="ARBA00022857"/>
    </source>
</evidence>
<dbReference type="SUPFAM" id="SSF53720">
    <property type="entry name" value="ALDH-like"/>
    <property type="match status" value="1"/>
</dbReference>
<dbReference type="EC" id="1.2.1.41" evidence="7"/>
<dbReference type="PIRSF" id="PIRSF000151">
    <property type="entry name" value="GPR"/>
    <property type="match status" value="1"/>
</dbReference>
<dbReference type="Gene3D" id="3.40.309.10">
    <property type="entry name" value="Aldehyde Dehydrogenase, Chain A, domain 2"/>
    <property type="match status" value="1"/>
</dbReference>
<dbReference type="PANTHER" id="PTHR11063">
    <property type="entry name" value="GLUTAMATE SEMIALDEHYDE DEHYDROGENASE"/>
    <property type="match status" value="1"/>
</dbReference>
<feature type="domain" description="Aldehyde dehydrogenase" evidence="8">
    <location>
        <begin position="33"/>
        <end position="289"/>
    </location>
</feature>
<dbReference type="Pfam" id="PF00171">
    <property type="entry name" value="Aldedh"/>
    <property type="match status" value="1"/>
</dbReference>
<comment type="pathway">
    <text evidence="1 7">Amino-acid biosynthesis; L-proline biosynthesis; L-glutamate 5-semialdehyde from L-glutamate: step 2/2.</text>
</comment>
<evidence type="ECO:0000256" key="5">
    <source>
        <dbReference type="ARBA" id="ARBA00023002"/>
    </source>
</evidence>
<dbReference type="PANTHER" id="PTHR11063:SF8">
    <property type="entry name" value="DELTA-1-PYRROLINE-5-CARBOXYLATE SYNTHASE"/>
    <property type="match status" value="1"/>
</dbReference>
<reference evidence="9 10" key="1">
    <citation type="submission" date="2019-08" db="EMBL/GenBank/DDBJ databases">
        <title>Sphingorhabdus soil sp. nov., isolated from arctic soil.</title>
        <authorList>
            <person name="Liu Y."/>
        </authorList>
    </citation>
    <scope>NUCLEOTIDE SEQUENCE [LARGE SCALE GENOMIC DNA]</scope>
    <source>
        <strain evidence="9 10">D-2Q-5-6</strain>
    </source>
</reference>
<comment type="subcellular location">
    <subcellularLocation>
        <location evidence="7">Cytoplasm</location>
    </subcellularLocation>
</comment>
<comment type="catalytic activity">
    <reaction evidence="6 7">
        <text>L-glutamate 5-semialdehyde + phosphate + NADP(+) = L-glutamyl 5-phosphate + NADPH + H(+)</text>
        <dbReference type="Rhea" id="RHEA:19541"/>
        <dbReference type="ChEBI" id="CHEBI:15378"/>
        <dbReference type="ChEBI" id="CHEBI:43474"/>
        <dbReference type="ChEBI" id="CHEBI:57783"/>
        <dbReference type="ChEBI" id="CHEBI:58066"/>
        <dbReference type="ChEBI" id="CHEBI:58274"/>
        <dbReference type="ChEBI" id="CHEBI:58349"/>
        <dbReference type="EC" id="1.2.1.41"/>
    </reaction>
</comment>
<dbReference type="OrthoDB" id="9809970at2"/>
<evidence type="ECO:0000313" key="9">
    <source>
        <dbReference type="EMBL" id="TXC69300.1"/>
    </source>
</evidence>
<dbReference type="RefSeq" id="WP_147123251.1">
    <property type="nucleotide sequence ID" value="NZ_VOPY01000002.1"/>
</dbReference>
<dbReference type="Proteomes" id="UP000321129">
    <property type="component" value="Unassembled WGS sequence"/>
</dbReference>
<dbReference type="AlphaFoldDB" id="A0A5C6U9V7"/>
<dbReference type="NCBIfam" id="TIGR00407">
    <property type="entry name" value="proA"/>
    <property type="match status" value="1"/>
</dbReference>
<dbReference type="CDD" id="cd07079">
    <property type="entry name" value="ALDH_F18-19_ProA-GPR"/>
    <property type="match status" value="1"/>
</dbReference>
<dbReference type="InterPro" id="IPR016162">
    <property type="entry name" value="Ald_DH_N"/>
</dbReference>
<dbReference type="InterPro" id="IPR016161">
    <property type="entry name" value="Ald_DH/histidinol_DH"/>
</dbReference>
<evidence type="ECO:0000256" key="2">
    <source>
        <dbReference type="ARBA" id="ARBA00022605"/>
    </source>
</evidence>
<dbReference type="HAMAP" id="MF_00412">
    <property type="entry name" value="ProA"/>
    <property type="match status" value="1"/>
</dbReference>
<name>A0A5C6U9V7_9SPHN</name>
<keyword evidence="5 7" id="KW-0560">Oxidoreductase</keyword>
<gene>
    <name evidence="7" type="primary">proA</name>
    <name evidence="9" type="ORF">FSZ31_08025</name>
</gene>
<evidence type="ECO:0000256" key="7">
    <source>
        <dbReference type="HAMAP-Rule" id="MF_00412"/>
    </source>
</evidence>
<proteinExistence type="inferred from homology"/>
<keyword evidence="7" id="KW-0963">Cytoplasm</keyword>
<dbReference type="InterPro" id="IPR000965">
    <property type="entry name" value="GPR_dom"/>
</dbReference>
<evidence type="ECO:0000259" key="8">
    <source>
        <dbReference type="Pfam" id="PF00171"/>
    </source>
</evidence>
<dbReference type="Gene3D" id="3.40.605.10">
    <property type="entry name" value="Aldehyde Dehydrogenase, Chain A, domain 1"/>
    <property type="match status" value="1"/>
</dbReference>
<dbReference type="GO" id="GO:0004350">
    <property type="term" value="F:glutamate-5-semialdehyde dehydrogenase activity"/>
    <property type="evidence" value="ECO:0007669"/>
    <property type="project" value="UniProtKB-UniRule"/>
</dbReference>
<keyword evidence="10" id="KW-1185">Reference proteome</keyword>
<dbReference type="EMBL" id="VOPY01000002">
    <property type="protein sequence ID" value="TXC69300.1"/>
    <property type="molecule type" value="Genomic_DNA"/>
</dbReference>
<protein>
    <recommendedName>
        <fullName evidence="7">Gamma-glutamyl phosphate reductase</fullName>
        <shortName evidence="7">GPR</shortName>
        <ecNumber evidence="7">1.2.1.41</ecNumber>
    </recommendedName>
    <alternativeName>
        <fullName evidence="7">Glutamate-5-semialdehyde dehydrogenase</fullName>
    </alternativeName>
    <alternativeName>
        <fullName evidence="7">Glutamyl-gamma-semialdehyde dehydrogenase</fullName>
        <shortName evidence="7">GSA dehydrogenase</shortName>
    </alternativeName>
</protein>
<evidence type="ECO:0000256" key="3">
    <source>
        <dbReference type="ARBA" id="ARBA00022650"/>
    </source>
</evidence>
<evidence type="ECO:0000256" key="6">
    <source>
        <dbReference type="ARBA" id="ARBA00049024"/>
    </source>
</evidence>
<dbReference type="InterPro" id="IPR016163">
    <property type="entry name" value="Ald_DH_C"/>
</dbReference>
<keyword evidence="4 7" id="KW-0521">NADP</keyword>
<evidence type="ECO:0000313" key="10">
    <source>
        <dbReference type="Proteomes" id="UP000321129"/>
    </source>
</evidence>